<dbReference type="EMBL" id="GBRH01216745">
    <property type="protein sequence ID" value="JAD81150.1"/>
    <property type="molecule type" value="Transcribed_RNA"/>
</dbReference>
<reference evidence="2" key="2">
    <citation type="journal article" date="2015" name="Data Brief">
        <title>Shoot transcriptome of the giant reed, Arundo donax.</title>
        <authorList>
            <person name="Barrero R.A."/>
            <person name="Guerrero F.D."/>
            <person name="Moolhuijzen P."/>
            <person name="Goolsby J.A."/>
            <person name="Tidwell J."/>
            <person name="Bellgard S.E."/>
            <person name="Bellgard M.I."/>
        </authorList>
    </citation>
    <scope>NUCLEOTIDE SEQUENCE</scope>
    <source>
        <tissue evidence="2">Shoot tissue taken approximately 20 cm above the soil surface</tissue>
    </source>
</reference>
<feature type="region of interest" description="Disordered" evidence="1">
    <location>
        <begin position="24"/>
        <end position="46"/>
    </location>
</feature>
<proteinExistence type="predicted"/>
<accession>A0A0A9D699</accession>
<protein>
    <submittedName>
        <fullName evidence="2">Uncharacterized protein</fullName>
    </submittedName>
</protein>
<reference evidence="2" key="1">
    <citation type="submission" date="2014-09" db="EMBL/GenBank/DDBJ databases">
        <authorList>
            <person name="Magalhaes I.L.F."/>
            <person name="Oliveira U."/>
            <person name="Santos F.R."/>
            <person name="Vidigal T.H.D.A."/>
            <person name="Brescovit A.D."/>
            <person name="Santos A.J."/>
        </authorList>
    </citation>
    <scope>NUCLEOTIDE SEQUENCE</scope>
    <source>
        <tissue evidence="2">Shoot tissue taken approximately 20 cm above the soil surface</tissue>
    </source>
</reference>
<name>A0A0A9D699_ARUDO</name>
<sequence>MDAPGELQCVGRLEVAAPPPARYLRVAPSPSPPTPLSPSPLSSLPRPRLELQGIKCCRWRLISTRSP</sequence>
<feature type="compositionally biased region" description="Pro residues" evidence="1">
    <location>
        <begin position="29"/>
        <end position="38"/>
    </location>
</feature>
<evidence type="ECO:0000313" key="2">
    <source>
        <dbReference type="EMBL" id="JAD81150.1"/>
    </source>
</evidence>
<dbReference type="AlphaFoldDB" id="A0A0A9D699"/>
<organism evidence="2">
    <name type="scientific">Arundo donax</name>
    <name type="common">Giant reed</name>
    <name type="synonym">Donax arundinaceus</name>
    <dbReference type="NCBI Taxonomy" id="35708"/>
    <lineage>
        <taxon>Eukaryota</taxon>
        <taxon>Viridiplantae</taxon>
        <taxon>Streptophyta</taxon>
        <taxon>Embryophyta</taxon>
        <taxon>Tracheophyta</taxon>
        <taxon>Spermatophyta</taxon>
        <taxon>Magnoliopsida</taxon>
        <taxon>Liliopsida</taxon>
        <taxon>Poales</taxon>
        <taxon>Poaceae</taxon>
        <taxon>PACMAD clade</taxon>
        <taxon>Arundinoideae</taxon>
        <taxon>Arundineae</taxon>
        <taxon>Arundo</taxon>
    </lineage>
</organism>
<evidence type="ECO:0000256" key="1">
    <source>
        <dbReference type="SAM" id="MobiDB-lite"/>
    </source>
</evidence>